<dbReference type="AlphaFoldDB" id="A0A8H5XRQ3"/>
<dbReference type="EMBL" id="JAAOAN010000873">
    <property type="protein sequence ID" value="KAF5698709.1"/>
    <property type="molecule type" value="Genomic_DNA"/>
</dbReference>
<dbReference type="GO" id="GO:0004312">
    <property type="term" value="F:fatty acid synthase activity"/>
    <property type="evidence" value="ECO:0007669"/>
    <property type="project" value="TreeGrafter"/>
</dbReference>
<dbReference type="InterPro" id="IPR050091">
    <property type="entry name" value="PKS_NRPS_Biosynth_Enz"/>
</dbReference>
<dbReference type="SUPFAM" id="SSF53901">
    <property type="entry name" value="Thiolase-like"/>
    <property type="match status" value="1"/>
</dbReference>
<dbReference type="PROSITE" id="PS00606">
    <property type="entry name" value="KS3_1"/>
    <property type="match status" value="1"/>
</dbReference>
<feature type="domain" description="Ketosynthase family 3 (KS3)" evidence="7">
    <location>
        <begin position="1"/>
        <end position="371"/>
    </location>
</feature>
<evidence type="ECO:0000256" key="1">
    <source>
        <dbReference type="ARBA" id="ARBA00022450"/>
    </source>
</evidence>
<proteinExistence type="inferred from homology"/>
<dbReference type="InterPro" id="IPR042104">
    <property type="entry name" value="PKS_dehydratase_sf"/>
</dbReference>
<sequence length="1255" mass="138626">MEKRSGQAPNVPASRFTIDAPFHTNNDRPGSFGVLGGYFINETLQEFDPGFFGITPVEATWMEPQQRKLLEVVYEALKSAGLTLDQLTGSDTACFMATFTADFQQMSFKEPSFRHSLAATAVDPGLLSNRVSHVFNLRGPSIVVNTACSSSVYVLHIACNAPRTHECSAAVLRQRLRSAEGVGAIYLKRLSDSVRDGDPIRGVIRSSATKNNGKAAGVGITYTGFDGQRNFMRHAYRRSGLDPMLIGYFECHGTGTAIGDPLEVHAVFYIMNSIRTDADGALNIGVIKTNIGYSGAASGLSAIIKAILMAERGIIPPTHGVTGLNPKIDWKGWKVHMPTEPTPMPRHLPVMRLSVNYFGYGGTNAHTIVESPKSLLSMPQNYKYSMHGHCVKTKLARGAVNRSRPYLLVFWAYDTGALKRNPIAHGKVAAKYNLLDISFTIANHRTRFQSKGMPMTLYPTFLKAIRRMDLILEDLEDAPSWTLEECPLENPATSRVGEAEFRSFFAPLFRSLWHTIRTTCSQQWTEIDPSSALSGPIRQIKTHLSTDKVQYIPTLIRDARCAEQVLKLAGELFLRDYPIDLQRITAIEEFSPSGKITSRQAKKFWAESCESKEHRSPRFPRHRILGQLTTVGPLKEPSGRNVLRLKDLSWLRDHSLGEEAVFPAADYLSMTMEAITELNKMSEAPLDIDSYIFRDISIQQALATPDDNDGIETLFNMRTSRLSTDETRKWWDFNTSSVPTEGHVKNHMAGRICINTNKGRALAKTVPNLPKRASGKLWNQALKKLGFNYGPTFQDLDNITFDGSHTVLSQIVSGPDFLLRSQSHLSLTDFIELAQFKKPPLKVLVSGPAPATAILARLPELYLTVAIDPSHISDASAELSKFTNTSVEPLVLAADLTTQTQGKLKCSFDIIATLSTSLHELQNISELLSGDGCAMLGGDMSALTEKRLRDVGLSGFESFLGESLFVTRIEKTSNPTAAPIWLLFHSDLPRCVYDLERGLKRLGFETERLRLGNACLAGANVIALVDLEGPPMANMSEDEFLHIQKILSDASKVLWMSCSDTADDVPNPEYAMTAGLQRSLRSERASLKATLVDLSIDHLASDGLGTRTLRLASVYFTDEQELETEYVSKDGQLLINQLVPFNRINEAYALIDEETWSQPFDPEARLVGAIDSGKVVFSHCNADEVALQLTEVEFRVIATGLTDEDKAVILGYSPGPEFSYEASGIMTQTGDAVRCKGIAQRPYRGKVDISCVEDV</sequence>
<keyword evidence="3 5" id="KW-0808">Transferase</keyword>
<evidence type="ECO:0000256" key="2">
    <source>
        <dbReference type="ARBA" id="ARBA00022553"/>
    </source>
</evidence>
<dbReference type="InterPro" id="IPR049900">
    <property type="entry name" value="PKS_mFAS_DH"/>
</dbReference>
<evidence type="ECO:0000313" key="9">
    <source>
        <dbReference type="EMBL" id="KAF5698709.1"/>
    </source>
</evidence>
<reference evidence="9 10" key="1">
    <citation type="submission" date="2020-05" db="EMBL/GenBank/DDBJ databases">
        <title>Identification and distribution of gene clusters putatively required for synthesis of sphingolipid metabolism inhibitors in phylogenetically diverse species of the filamentous fungus Fusarium.</title>
        <authorList>
            <person name="Kim H.-S."/>
            <person name="Busman M."/>
            <person name="Brown D.W."/>
            <person name="Divon H."/>
            <person name="Uhlig S."/>
            <person name="Proctor R.H."/>
        </authorList>
    </citation>
    <scope>NUCLEOTIDE SEQUENCE [LARGE SCALE GENOMIC DNA]</scope>
    <source>
        <strain evidence="9 10">NRRL 66235</strain>
    </source>
</reference>
<dbReference type="PROSITE" id="PS52004">
    <property type="entry name" value="KS3_2"/>
    <property type="match status" value="1"/>
</dbReference>
<feature type="active site" description="Proton donor; for dehydratase activity" evidence="4">
    <location>
        <position position="829"/>
    </location>
</feature>
<dbReference type="InterPro" id="IPR014030">
    <property type="entry name" value="Ketoacyl_synth_N"/>
</dbReference>
<dbReference type="InterPro" id="IPR020807">
    <property type="entry name" value="PKS_DH"/>
</dbReference>
<dbReference type="PROSITE" id="PS52019">
    <property type="entry name" value="PKS_MFAS_DH"/>
    <property type="match status" value="1"/>
</dbReference>
<evidence type="ECO:0000259" key="8">
    <source>
        <dbReference type="PROSITE" id="PS52019"/>
    </source>
</evidence>
<dbReference type="GO" id="GO:0016491">
    <property type="term" value="F:oxidoreductase activity"/>
    <property type="evidence" value="ECO:0007669"/>
    <property type="project" value="UniProtKB-KW"/>
</dbReference>
<evidence type="ECO:0000259" key="7">
    <source>
        <dbReference type="PROSITE" id="PS52004"/>
    </source>
</evidence>
<dbReference type="GO" id="GO:0006633">
    <property type="term" value="P:fatty acid biosynthetic process"/>
    <property type="evidence" value="ECO:0007669"/>
    <property type="project" value="InterPro"/>
</dbReference>
<evidence type="ECO:0000256" key="3">
    <source>
        <dbReference type="ARBA" id="ARBA00022679"/>
    </source>
</evidence>
<keyword evidence="2" id="KW-0597">Phosphoprotein</keyword>
<dbReference type="Gene3D" id="3.40.50.720">
    <property type="entry name" value="NAD(P)-binding Rossmann-like Domain"/>
    <property type="match status" value="1"/>
</dbReference>
<dbReference type="SMART" id="SM00826">
    <property type="entry name" value="PKS_DH"/>
    <property type="match status" value="1"/>
</dbReference>
<protein>
    <submittedName>
        <fullName evidence="9">Polyketide synthase</fullName>
    </submittedName>
</protein>
<keyword evidence="10" id="KW-1185">Reference proteome</keyword>
<accession>A0A8H5XRQ3</accession>
<dbReference type="GO" id="GO:0004315">
    <property type="term" value="F:3-oxoacyl-[acyl-carrier-protein] synthase activity"/>
    <property type="evidence" value="ECO:0007669"/>
    <property type="project" value="InterPro"/>
</dbReference>
<feature type="region of interest" description="N-terminal hotdog fold" evidence="4">
    <location>
        <begin position="622"/>
        <end position="759"/>
    </location>
</feature>
<dbReference type="InterPro" id="IPR032821">
    <property type="entry name" value="PKS_assoc"/>
</dbReference>
<feature type="region of interest" description="Disordered" evidence="6">
    <location>
        <begin position="1"/>
        <end position="20"/>
    </location>
</feature>
<evidence type="ECO:0000313" key="10">
    <source>
        <dbReference type="Proteomes" id="UP000544331"/>
    </source>
</evidence>
<dbReference type="Pfam" id="PF14765">
    <property type="entry name" value="PS-DH"/>
    <property type="match status" value="1"/>
</dbReference>
<dbReference type="SMART" id="SM00825">
    <property type="entry name" value="PKS_KS"/>
    <property type="match status" value="1"/>
</dbReference>
<dbReference type="InterPro" id="IPR049552">
    <property type="entry name" value="PKS_DH_N"/>
</dbReference>
<dbReference type="OrthoDB" id="329835at2759"/>
<dbReference type="InterPro" id="IPR018201">
    <property type="entry name" value="Ketoacyl_synth_AS"/>
</dbReference>
<feature type="domain" description="PKS/mFAS DH" evidence="8">
    <location>
        <begin position="622"/>
        <end position="922"/>
    </location>
</feature>
<evidence type="ECO:0000256" key="5">
    <source>
        <dbReference type="RuleBase" id="RU003694"/>
    </source>
</evidence>
<dbReference type="PANTHER" id="PTHR43775:SF50">
    <property type="entry name" value="HIGHLY REDUCING POLYKETIDE SYNTHASE SRDA"/>
    <property type="match status" value="1"/>
</dbReference>
<comment type="similarity">
    <text evidence="5">Belongs to the thiolase-like superfamily. Beta-ketoacyl-ACP synthases family.</text>
</comment>
<evidence type="ECO:0000256" key="4">
    <source>
        <dbReference type="PROSITE-ProRule" id="PRU01363"/>
    </source>
</evidence>
<dbReference type="InterPro" id="IPR016039">
    <property type="entry name" value="Thiolase-like"/>
</dbReference>
<dbReference type="Gene3D" id="3.10.129.110">
    <property type="entry name" value="Polyketide synthase dehydratase"/>
    <property type="match status" value="1"/>
</dbReference>
<dbReference type="CDD" id="cd00833">
    <property type="entry name" value="PKS"/>
    <property type="match status" value="1"/>
</dbReference>
<dbReference type="Pfam" id="PF00109">
    <property type="entry name" value="ketoacyl-synt"/>
    <property type="match status" value="1"/>
</dbReference>
<dbReference type="InterPro" id="IPR049551">
    <property type="entry name" value="PKS_DH_C"/>
</dbReference>
<comment type="caution">
    <text evidence="9">The sequence shown here is derived from an EMBL/GenBank/DDBJ whole genome shotgun (WGS) entry which is preliminary data.</text>
</comment>
<dbReference type="PANTHER" id="PTHR43775">
    <property type="entry name" value="FATTY ACID SYNTHASE"/>
    <property type="match status" value="1"/>
</dbReference>
<feature type="active site" description="Proton acceptor; for dehydratase activity" evidence="4">
    <location>
        <position position="654"/>
    </location>
</feature>
<dbReference type="InterPro" id="IPR020841">
    <property type="entry name" value="PKS_Beta-ketoAc_synthase_dom"/>
</dbReference>
<dbReference type="InterPro" id="IPR014031">
    <property type="entry name" value="Ketoacyl_synth_C"/>
</dbReference>
<name>A0A8H5XRQ3_9HYPO</name>
<dbReference type="Proteomes" id="UP000544331">
    <property type="component" value="Unassembled WGS sequence"/>
</dbReference>
<evidence type="ECO:0000256" key="6">
    <source>
        <dbReference type="SAM" id="MobiDB-lite"/>
    </source>
</evidence>
<feature type="region of interest" description="C-terminal hotdog fold" evidence="4">
    <location>
        <begin position="770"/>
        <end position="922"/>
    </location>
</feature>
<keyword evidence="1" id="KW-0596">Phosphopantetheine</keyword>
<dbReference type="Pfam" id="PF21089">
    <property type="entry name" value="PKS_DH_N"/>
    <property type="match status" value="1"/>
</dbReference>
<dbReference type="Pfam" id="PF02801">
    <property type="entry name" value="Ketoacyl-synt_C"/>
    <property type="match status" value="1"/>
</dbReference>
<dbReference type="GO" id="GO:0044550">
    <property type="term" value="P:secondary metabolite biosynthetic process"/>
    <property type="evidence" value="ECO:0007669"/>
    <property type="project" value="TreeGrafter"/>
</dbReference>
<organism evidence="9 10">
    <name type="scientific">Fusarium mundagurra</name>
    <dbReference type="NCBI Taxonomy" id="1567541"/>
    <lineage>
        <taxon>Eukaryota</taxon>
        <taxon>Fungi</taxon>
        <taxon>Dikarya</taxon>
        <taxon>Ascomycota</taxon>
        <taxon>Pezizomycotina</taxon>
        <taxon>Sordariomycetes</taxon>
        <taxon>Hypocreomycetidae</taxon>
        <taxon>Hypocreales</taxon>
        <taxon>Nectriaceae</taxon>
        <taxon>Fusarium</taxon>
        <taxon>Fusarium fujikuroi species complex</taxon>
    </lineage>
</organism>
<gene>
    <name evidence="9" type="ORF">FMUND_15016</name>
</gene>
<dbReference type="Pfam" id="PF16197">
    <property type="entry name" value="KAsynt_C_assoc"/>
    <property type="match status" value="1"/>
</dbReference>
<dbReference type="Gene3D" id="3.40.47.10">
    <property type="match status" value="2"/>
</dbReference>